<feature type="compositionally biased region" description="Low complexity" evidence="5">
    <location>
        <begin position="45"/>
        <end position="57"/>
    </location>
</feature>
<dbReference type="RefSeq" id="WP_379781064.1">
    <property type="nucleotide sequence ID" value="NZ_JBHSMU010000005.1"/>
</dbReference>
<comment type="caution">
    <text evidence="9">The sequence shown here is derived from an EMBL/GenBank/DDBJ whole genome shotgun (WGS) entry which is preliminary data.</text>
</comment>
<dbReference type="Gene3D" id="2.170.130.10">
    <property type="entry name" value="TonB-dependent receptor, plug domain"/>
    <property type="match status" value="1"/>
</dbReference>
<evidence type="ECO:0000256" key="3">
    <source>
        <dbReference type="ARBA" id="ARBA00023136"/>
    </source>
</evidence>
<gene>
    <name evidence="9" type="ORF">ACFPN5_05820</name>
</gene>
<accession>A0ABW0L3E6</accession>
<feature type="signal peptide" evidence="6">
    <location>
        <begin position="1"/>
        <end position="35"/>
    </location>
</feature>
<feature type="region of interest" description="Disordered" evidence="5">
    <location>
        <begin position="779"/>
        <end position="814"/>
    </location>
</feature>
<dbReference type="EMBL" id="JBHSMU010000005">
    <property type="protein sequence ID" value="MFC5459321.1"/>
    <property type="molecule type" value="Genomic_DNA"/>
</dbReference>
<evidence type="ECO:0000256" key="6">
    <source>
        <dbReference type="SAM" id="SignalP"/>
    </source>
</evidence>
<feature type="region of interest" description="Disordered" evidence="5">
    <location>
        <begin position="45"/>
        <end position="90"/>
    </location>
</feature>
<sequence length="814" mass="88259">MMPVSNASCAGPCTLVPKILPALLLGCFVVQPVCAQTAAPARPTKPAAARPAATAPAAPAPAQPGTASAATTATTARTEPEQSATPDEIASVEVVAARPTNKVDRDVYELKSDISVGNASAADVLNNVPSVSVDQDGTVALLGNPNVQIMVNGKRDAQFQGQNRGDALNSFAAENIESIEVINVPGAEFGNEGGSGPIINLVLKRTRKPGSRVSLNANKGTQERYNAGLNGEYAAGRYSISGNMNVRRNQRTHYRESQREDLDPQTGEVIGGTTSSSEGVAPSTALMLASTLTVNLGEGDQAGATFSYSKMKNDNENTSMTARFGPAMRPIAGFTSFSRSRSPADNFGLSLSYLHKTGAPGEELKLDLRYTGQKNDSDSDVRYDYSLRPERYPANNLRENDRDNRILDLSVDYGNLVWTSWQLKAGAKVSGSRNDNATNYLAVNPLSGNYEPVPSRISDFQTDERNAALFASLSTKFFSDLRVQAGLRGEYTEMTVRQPRLGQEDRYRYTNWLPSLFVSQGMGETAQMQLRLSRRVARPNERDLNPNLVYLSDFYARQGNRDLEPVNNDSAELAYRDRFFGADTSVTLYKRRESPVIGNRSYPLATDSNVIVTSPINFGANDSVGVELNLNVRKLFIQGLSANLGTTIGKETRMRVFNLRTGGMPVEQTNRRENARLRLAYQFSKESLQLSVNRNGRSLNGQGVNGAMTMTNFTWMHRFTPALSLTMDVNNLFETGNTESFVENEVLRLHTLSTTQPRVFSLGLRYQWGGVTGDERIRNGRRGMLRGTGGRTGEGGGGSGIGGPGANRGGRGSS</sequence>
<dbReference type="InterPro" id="IPR036942">
    <property type="entry name" value="Beta-barrel_TonB_sf"/>
</dbReference>
<evidence type="ECO:0000256" key="5">
    <source>
        <dbReference type="SAM" id="MobiDB-lite"/>
    </source>
</evidence>
<keyword evidence="10" id="KW-1185">Reference proteome</keyword>
<keyword evidence="6" id="KW-0732">Signal</keyword>
<protein>
    <submittedName>
        <fullName evidence="9">Outer membrane beta-barrel protein</fullName>
    </submittedName>
</protein>
<dbReference type="InterPro" id="IPR012910">
    <property type="entry name" value="Plug_dom"/>
</dbReference>
<dbReference type="Proteomes" id="UP001596050">
    <property type="component" value="Unassembled WGS sequence"/>
</dbReference>
<dbReference type="InterPro" id="IPR041700">
    <property type="entry name" value="OMP_b-brl_3"/>
</dbReference>
<feature type="compositionally biased region" description="Low complexity" evidence="5">
    <location>
        <begin position="63"/>
        <end position="77"/>
    </location>
</feature>
<feature type="domain" description="Outer membrane protein beta-barrel" evidence="8">
    <location>
        <begin position="355"/>
        <end position="766"/>
    </location>
</feature>
<evidence type="ECO:0000313" key="10">
    <source>
        <dbReference type="Proteomes" id="UP001596050"/>
    </source>
</evidence>
<evidence type="ECO:0000256" key="1">
    <source>
        <dbReference type="ARBA" id="ARBA00004442"/>
    </source>
</evidence>
<evidence type="ECO:0000313" key="9">
    <source>
        <dbReference type="EMBL" id="MFC5459321.1"/>
    </source>
</evidence>
<keyword evidence="3" id="KW-0472">Membrane</keyword>
<dbReference type="PANTHER" id="PTHR40980">
    <property type="entry name" value="PLUG DOMAIN-CONTAINING PROTEIN"/>
    <property type="match status" value="1"/>
</dbReference>
<feature type="domain" description="TonB-dependent receptor plug" evidence="7">
    <location>
        <begin position="117"/>
        <end position="195"/>
    </location>
</feature>
<comment type="similarity">
    <text evidence="2">Belongs to the TonB-dependent receptor family.</text>
</comment>
<feature type="compositionally biased region" description="Gly residues" evidence="5">
    <location>
        <begin position="786"/>
        <end position="814"/>
    </location>
</feature>
<dbReference type="PANTHER" id="PTHR40980:SF4">
    <property type="entry name" value="TONB-DEPENDENT RECEPTOR-LIKE BETA-BARREL DOMAIN-CONTAINING PROTEIN"/>
    <property type="match status" value="1"/>
</dbReference>
<dbReference type="SUPFAM" id="SSF56935">
    <property type="entry name" value="Porins"/>
    <property type="match status" value="1"/>
</dbReference>
<dbReference type="Pfam" id="PF14905">
    <property type="entry name" value="OMP_b-brl_3"/>
    <property type="match status" value="1"/>
</dbReference>
<reference evidence="10" key="1">
    <citation type="journal article" date="2019" name="Int. J. Syst. Evol. Microbiol.">
        <title>The Global Catalogue of Microorganisms (GCM) 10K type strain sequencing project: providing services to taxonomists for standard genome sequencing and annotation.</title>
        <authorList>
            <consortium name="The Broad Institute Genomics Platform"/>
            <consortium name="The Broad Institute Genome Sequencing Center for Infectious Disease"/>
            <person name="Wu L."/>
            <person name="Ma J."/>
        </authorList>
    </citation>
    <scope>NUCLEOTIDE SEQUENCE [LARGE SCALE GENOMIC DNA]</scope>
    <source>
        <strain evidence="10">KACC 12649</strain>
    </source>
</reference>
<evidence type="ECO:0000256" key="4">
    <source>
        <dbReference type="ARBA" id="ARBA00023237"/>
    </source>
</evidence>
<evidence type="ECO:0000259" key="8">
    <source>
        <dbReference type="Pfam" id="PF14905"/>
    </source>
</evidence>
<comment type="subcellular location">
    <subcellularLocation>
        <location evidence="1">Cell outer membrane</location>
    </subcellularLocation>
</comment>
<evidence type="ECO:0000259" key="7">
    <source>
        <dbReference type="Pfam" id="PF07715"/>
    </source>
</evidence>
<dbReference type="Gene3D" id="2.40.170.20">
    <property type="entry name" value="TonB-dependent receptor, beta-barrel domain"/>
    <property type="match status" value="1"/>
</dbReference>
<name>A0ABW0L3E6_9BURK</name>
<proteinExistence type="inferred from homology"/>
<feature type="chain" id="PRO_5046478316" evidence="6">
    <location>
        <begin position="36"/>
        <end position="814"/>
    </location>
</feature>
<dbReference type="InterPro" id="IPR037066">
    <property type="entry name" value="Plug_dom_sf"/>
</dbReference>
<organism evidence="9 10">
    <name type="scientific">Massilia niabensis</name>
    <dbReference type="NCBI Taxonomy" id="544910"/>
    <lineage>
        <taxon>Bacteria</taxon>
        <taxon>Pseudomonadati</taxon>
        <taxon>Pseudomonadota</taxon>
        <taxon>Betaproteobacteria</taxon>
        <taxon>Burkholderiales</taxon>
        <taxon>Oxalobacteraceae</taxon>
        <taxon>Telluria group</taxon>
        <taxon>Massilia</taxon>
    </lineage>
</organism>
<evidence type="ECO:0000256" key="2">
    <source>
        <dbReference type="ARBA" id="ARBA00009810"/>
    </source>
</evidence>
<dbReference type="Pfam" id="PF07715">
    <property type="entry name" value="Plug"/>
    <property type="match status" value="1"/>
</dbReference>
<keyword evidence="4" id="KW-0998">Cell outer membrane</keyword>